<dbReference type="InterPro" id="IPR044662">
    <property type="entry name" value="HS1/DABB1-like"/>
</dbReference>
<accession>A0A9W9VK53</accession>
<name>A0A9W9VK53_9EURO</name>
<dbReference type="SUPFAM" id="SSF54909">
    <property type="entry name" value="Dimeric alpha+beta barrel"/>
    <property type="match status" value="1"/>
</dbReference>
<dbReference type="Gene3D" id="3.30.70.100">
    <property type="match status" value="1"/>
</dbReference>
<comment type="caution">
    <text evidence="3">The sequence shown here is derived from an EMBL/GenBank/DDBJ whole genome shotgun (WGS) entry which is preliminary data.</text>
</comment>
<comment type="subunit">
    <text evidence="1">Homodimer.</text>
</comment>
<sequence>MPVYHIGKFDAAECQRDMKEPRSLTKLQVLFRLKPGVTLAQIATWKETCQGMVGKIPGLLSLQSGAPLPISIPRAQGFDMGLVAVLETPEHIATYAVHPAHLEVHKMREELCDDTLAYDLEF</sequence>
<dbReference type="InterPro" id="IPR011008">
    <property type="entry name" value="Dimeric_a/b-barrel"/>
</dbReference>
<evidence type="ECO:0000313" key="4">
    <source>
        <dbReference type="Proteomes" id="UP001147752"/>
    </source>
</evidence>
<dbReference type="SMART" id="SM00886">
    <property type="entry name" value="Dabb"/>
    <property type="match status" value="1"/>
</dbReference>
<dbReference type="EMBL" id="JAPZBT010000001">
    <property type="protein sequence ID" value="KAJ5382346.1"/>
    <property type="molecule type" value="Genomic_DNA"/>
</dbReference>
<dbReference type="GeneID" id="81457170"/>
<dbReference type="PROSITE" id="PS51502">
    <property type="entry name" value="S_R_A_B_BARREL"/>
    <property type="match status" value="1"/>
</dbReference>
<dbReference type="InterPro" id="IPR013097">
    <property type="entry name" value="Dabb"/>
</dbReference>
<evidence type="ECO:0000259" key="2">
    <source>
        <dbReference type="PROSITE" id="PS51502"/>
    </source>
</evidence>
<dbReference type="PANTHER" id="PTHR33178:SF10">
    <property type="entry name" value="STRESS-RESPONSE A_B BARREL DOMAIN-CONTAINING PROTEIN"/>
    <property type="match status" value="1"/>
</dbReference>
<dbReference type="OrthoDB" id="42919at2759"/>
<evidence type="ECO:0000313" key="3">
    <source>
        <dbReference type="EMBL" id="KAJ5382346.1"/>
    </source>
</evidence>
<gene>
    <name evidence="3" type="ORF">N7517_000257</name>
</gene>
<dbReference type="Pfam" id="PF07876">
    <property type="entry name" value="Dabb"/>
    <property type="match status" value="1"/>
</dbReference>
<proteinExistence type="predicted"/>
<organism evidence="3 4">
    <name type="scientific">Penicillium concentricum</name>
    <dbReference type="NCBI Taxonomy" id="293559"/>
    <lineage>
        <taxon>Eukaryota</taxon>
        <taxon>Fungi</taxon>
        <taxon>Dikarya</taxon>
        <taxon>Ascomycota</taxon>
        <taxon>Pezizomycotina</taxon>
        <taxon>Eurotiomycetes</taxon>
        <taxon>Eurotiomycetidae</taxon>
        <taxon>Eurotiales</taxon>
        <taxon>Aspergillaceae</taxon>
        <taxon>Penicillium</taxon>
    </lineage>
</organism>
<dbReference type="AlphaFoldDB" id="A0A9W9VK53"/>
<dbReference type="RefSeq" id="XP_056582122.1">
    <property type="nucleotide sequence ID" value="XM_056717987.1"/>
</dbReference>
<keyword evidence="4" id="KW-1185">Reference proteome</keyword>
<protein>
    <submittedName>
        <fullName evidence="3">Dimeric alpha-beta barrel</fullName>
    </submittedName>
</protein>
<dbReference type="PANTHER" id="PTHR33178">
    <property type="match status" value="1"/>
</dbReference>
<reference evidence="3" key="1">
    <citation type="submission" date="2022-12" db="EMBL/GenBank/DDBJ databases">
        <authorList>
            <person name="Petersen C."/>
        </authorList>
    </citation>
    <scope>NUCLEOTIDE SEQUENCE</scope>
    <source>
        <strain evidence="3">IBT 3081</strain>
    </source>
</reference>
<feature type="domain" description="Stress-response A/B barrel" evidence="2">
    <location>
        <begin position="25"/>
        <end position="120"/>
    </location>
</feature>
<dbReference type="Proteomes" id="UP001147752">
    <property type="component" value="Unassembled WGS sequence"/>
</dbReference>
<evidence type="ECO:0000256" key="1">
    <source>
        <dbReference type="ARBA" id="ARBA00011738"/>
    </source>
</evidence>
<reference evidence="3" key="2">
    <citation type="journal article" date="2023" name="IMA Fungus">
        <title>Comparative genomic study of the Penicillium genus elucidates a diverse pangenome and 15 lateral gene transfer events.</title>
        <authorList>
            <person name="Petersen C."/>
            <person name="Sorensen T."/>
            <person name="Nielsen M.R."/>
            <person name="Sondergaard T.E."/>
            <person name="Sorensen J.L."/>
            <person name="Fitzpatrick D.A."/>
            <person name="Frisvad J.C."/>
            <person name="Nielsen K.L."/>
        </authorList>
    </citation>
    <scope>NUCLEOTIDE SEQUENCE</scope>
    <source>
        <strain evidence="3">IBT 3081</strain>
    </source>
</reference>